<dbReference type="EMBL" id="MN739514">
    <property type="protein sequence ID" value="QHT09740.1"/>
    <property type="molecule type" value="Genomic_DNA"/>
</dbReference>
<accession>A0A6C0D0H9</accession>
<evidence type="ECO:0000313" key="2">
    <source>
        <dbReference type="EMBL" id="QHT09740.1"/>
    </source>
</evidence>
<name>A0A6C0D0H9_9ZZZZ</name>
<dbReference type="AlphaFoldDB" id="A0A6C0D0H9"/>
<sequence length="117" mass="13637">MSSRNHNKNPRQSNVNDRSNFDHQMIESFQMQSQSQSDCANRMPWLQPRSNFDTQMQKMWCAKCGGQYVGPTSPANPPCAIKEKYLQEQRPTKAEIIPYATTFQDPDNIWSYTTRLM</sequence>
<protein>
    <submittedName>
        <fullName evidence="2">Uncharacterized protein</fullName>
    </submittedName>
</protein>
<reference evidence="2" key="1">
    <citation type="journal article" date="2020" name="Nature">
        <title>Giant virus diversity and host interactions through global metagenomics.</title>
        <authorList>
            <person name="Schulz F."/>
            <person name="Roux S."/>
            <person name="Paez-Espino D."/>
            <person name="Jungbluth S."/>
            <person name="Walsh D.A."/>
            <person name="Denef V.J."/>
            <person name="McMahon K.D."/>
            <person name="Konstantinidis K.T."/>
            <person name="Eloe-Fadrosh E.A."/>
            <person name="Kyrpides N.C."/>
            <person name="Woyke T."/>
        </authorList>
    </citation>
    <scope>NUCLEOTIDE SEQUENCE</scope>
    <source>
        <strain evidence="2">GVMAG-M-3300023174-102</strain>
    </source>
</reference>
<feature type="region of interest" description="Disordered" evidence="1">
    <location>
        <begin position="1"/>
        <end position="46"/>
    </location>
</feature>
<organism evidence="2">
    <name type="scientific">viral metagenome</name>
    <dbReference type="NCBI Taxonomy" id="1070528"/>
    <lineage>
        <taxon>unclassified sequences</taxon>
        <taxon>metagenomes</taxon>
        <taxon>organismal metagenomes</taxon>
    </lineage>
</organism>
<feature type="compositionally biased region" description="Polar residues" evidence="1">
    <location>
        <begin position="27"/>
        <end position="39"/>
    </location>
</feature>
<evidence type="ECO:0000256" key="1">
    <source>
        <dbReference type="SAM" id="MobiDB-lite"/>
    </source>
</evidence>
<proteinExistence type="predicted"/>